<comment type="caution">
    <text evidence="4">The sequence shown here is derived from an EMBL/GenBank/DDBJ whole genome shotgun (WGS) entry which is preliminary data.</text>
</comment>
<evidence type="ECO:0000313" key="4">
    <source>
        <dbReference type="EMBL" id="RIX49332.1"/>
    </source>
</evidence>
<dbReference type="CDD" id="cd12797">
    <property type="entry name" value="M23_peptidase"/>
    <property type="match status" value="1"/>
</dbReference>
<name>A0A3A1UQT3_9BACL</name>
<feature type="domain" description="M23ase beta-sheet core" evidence="3">
    <location>
        <begin position="236"/>
        <end position="330"/>
    </location>
</feature>
<keyword evidence="2" id="KW-0812">Transmembrane</keyword>
<dbReference type="AlphaFoldDB" id="A0A3A1UQT3"/>
<dbReference type="EMBL" id="QXQA01000018">
    <property type="protein sequence ID" value="RIX49332.1"/>
    <property type="molecule type" value="Genomic_DNA"/>
</dbReference>
<dbReference type="Gene3D" id="2.70.70.10">
    <property type="entry name" value="Glucose Permease (Domain IIA)"/>
    <property type="match status" value="1"/>
</dbReference>
<evidence type="ECO:0000256" key="1">
    <source>
        <dbReference type="SAM" id="Coils"/>
    </source>
</evidence>
<accession>A0A3A1UQT3</accession>
<dbReference type="InterPro" id="IPR050570">
    <property type="entry name" value="Cell_wall_metabolism_enzyme"/>
</dbReference>
<dbReference type="FunFam" id="2.70.70.10:FF:000006">
    <property type="entry name" value="M23 family peptidase"/>
    <property type="match status" value="1"/>
</dbReference>
<feature type="transmembrane region" description="Helical" evidence="2">
    <location>
        <begin position="42"/>
        <end position="66"/>
    </location>
</feature>
<sequence length="341" mass="37395">MNRVEHNGKFRRRHMKWMSKRFTFVIIPDANQSVKRYSVPALVFILVPALAVLLAFCAALFISLNAGNANKVHHLKNQLTSSQAGFEEQLQSKNKEISALEEDLLALSAQAEQFEDKISAVTKLENELKAIAGIEDATVRISSGSAEAEGGQGGEEIELEADFSSGATLADKTMKSFSDMTLQIDAMLPSLESTKEAFLNYQHILDITPSIWPTESKKITSTFGVRSDPFTGRAALHSGVDFGGDRGDPIYAAADGVVTLSERGYPHGNNIIIDHGRGVKTRYLHLNERLVEVGDSVKKGQLIGELGNTGRSTGPHLHYEVIVNGENVDPMPYIKEDREDQ</sequence>
<feature type="coiled-coil region" evidence="1">
    <location>
        <begin position="83"/>
        <end position="117"/>
    </location>
</feature>
<keyword evidence="5" id="KW-1185">Reference proteome</keyword>
<dbReference type="InterPro" id="IPR016047">
    <property type="entry name" value="M23ase_b-sheet_dom"/>
</dbReference>
<dbReference type="SUPFAM" id="SSF51261">
    <property type="entry name" value="Duplicated hybrid motif"/>
    <property type="match status" value="1"/>
</dbReference>
<dbReference type="OrthoDB" id="9805799at2"/>
<keyword evidence="1" id="KW-0175">Coiled coil</keyword>
<evidence type="ECO:0000259" key="3">
    <source>
        <dbReference type="Pfam" id="PF01551"/>
    </source>
</evidence>
<keyword evidence="2" id="KW-0472">Membrane</keyword>
<organism evidence="4 5">
    <name type="scientific">Paenibacillus nanensis</name>
    <dbReference type="NCBI Taxonomy" id="393251"/>
    <lineage>
        <taxon>Bacteria</taxon>
        <taxon>Bacillati</taxon>
        <taxon>Bacillota</taxon>
        <taxon>Bacilli</taxon>
        <taxon>Bacillales</taxon>
        <taxon>Paenibacillaceae</taxon>
        <taxon>Paenibacillus</taxon>
    </lineage>
</organism>
<evidence type="ECO:0000313" key="5">
    <source>
        <dbReference type="Proteomes" id="UP000266482"/>
    </source>
</evidence>
<proteinExistence type="predicted"/>
<reference evidence="4 5" key="1">
    <citation type="submission" date="2018-09" db="EMBL/GenBank/DDBJ databases">
        <title>Paenibacillus aracenensis nov. sp. isolated from a cave in southern Spain.</title>
        <authorList>
            <person name="Jurado V."/>
            <person name="Gutierrez-Patricio S."/>
            <person name="Gonzalez-Pimentel J.L."/>
            <person name="Miller A.Z."/>
            <person name="Laiz L."/>
            <person name="Saiz-Jimenez C."/>
        </authorList>
    </citation>
    <scope>NUCLEOTIDE SEQUENCE [LARGE SCALE GENOMIC DNA]</scope>
    <source>
        <strain evidence="4 5">DSM 22867</strain>
    </source>
</reference>
<dbReference type="PANTHER" id="PTHR21666:SF270">
    <property type="entry name" value="MUREIN HYDROLASE ACTIVATOR ENVC"/>
    <property type="match status" value="1"/>
</dbReference>
<dbReference type="PANTHER" id="PTHR21666">
    <property type="entry name" value="PEPTIDASE-RELATED"/>
    <property type="match status" value="1"/>
</dbReference>
<keyword evidence="2" id="KW-1133">Transmembrane helix</keyword>
<protein>
    <recommendedName>
        <fullName evidence="3">M23ase beta-sheet core domain-containing protein</fullName>
    </recommendedName>
</protein>
<dbReference type="GO" id="GO:0004222">
    <property type="term" value="F:metalloendopeptidase activity"/>
    <property type="evidence" value="ECO:0007669"/>
    <property type="project" value="TreeGrafter"/>
</dbReference>
<dbReference type="Proteomes" id="UP000266482">
    <property type="component" value="Unassembled WGS sequence"/>
</dbReference>
<dbReference type="Pfam" id="PF01551">
    <property type="entry name" value="Peptidase_M23"/>
    <property type="match status" value="1"/>
</dbReference>
<dbReference type="InterPro" id="IPR011055">
    <property type="entry name" value="Dup_hybrid_motif"/>
</dbReference>
<gene>
    <name evidence="4" type="ORF">D3P08_22515</name>
</gene>
<evidence type="ECO:0000256" key="2">
    <source>
        <dbReference type="SAM" id="Phobius"/>
    </source>
</evidence>